<dbReference type="GO" id="GO:0033202">
    <property type="term" value="C:DNA helicase complex"/>
    <property type="evidence" value="ECO:0007669"/>
    <property type="project" value="TreeGrafter"/>
</dbReference>
<comment type="similarity">
    <text evidence="1">Belongs to the helicase family. UvrD subfamily.</text>
</comment>
<comment type="caution">
    <text evidence="17">The sequence shown here is derived from an EMBL/GenBank/DDBJ whole genome shotgun (WGS) entry which is preliminary data.</text>
</comment>
<reference evidence="17 18" key="1">
    <citation type="submission" date="2018-06" db="EMBL/GenBank/DDBJ databases">
        <title>Genomic Encyclopedia of Type Strains, Phase IV (KMG-IV): sequencing the most valuable type-strain genomes for metagenomic binning, comparative biology and taxonomic classification.</title>
        <authorList>
            <person name="Goeker M."/>
        </authorList>
    </citation>
    <scope>NUCLEOTIDE SEQUENCE [LARGE SCALE GENOMIC DNA]</scope>
    <source>
        <strain evidence="17 18">DSM 24032</strain>
    </source>
</reference>
<dbReference type="PANTHER" id="PTHR11070">
    <property type="entry name" value="UVRD / RECB / PCRA DNA HELICASE FAMILY MEMBER"/>
    <property type="match status" value="1"/>
</dbReference>
<keyword evidence="2 14" id="KW-0547">Nucleotide-binding</keyword>
<evidence type="ECO:0000256" key="2">
    <source>
        <dbReference type="ARBA" id="ARBA00022741"/>
    </source>
</evidence>
<sequence>MDISHIFNELNDAQREAVAAAPSPVLILAGAGSGKTRVLTSRIAYLVEAHNVSPLSIMAVTFTNKASKEMRIRIEEMLGLPMSGMWIGTFHSLAHRLLRQHYQEANLPQAFQILDSDDQLRMIKRSLKELALDEAYWPPKQVQWFISGHKEEGRRPTGVPPSNDPQQQTLLAVYSHYESLCQRFGLIDFSELLLRAYELLKNNEVLRARYQDRFQHVLVDEFQDTNSIQYAWLRLLVQKSRNLFAVGDDDQSIYGWRGAKVENILQFEKDFPDTKVVRLEQNYRSTSHILSAANAVIENNNTRLGKNLWTAGEDGEQVKLYTAYNEQDEARFIIDQIQAWVDQGGLRSEVAILYRSNAQSRTFEERLLNVGMPYRVYGGLRFFERAEIKDALAYLRLCTRGDDDPSFERIVNTPTRGIGNKTVDTIREYARQNQLSMWDAANQLVIGSQLTSRAQSALAVFVNLIQEIRSQIQDQDLFQQIEIMLDLSKLLEHFKKEKGEKGQARVENLQELVTAARGYEIDETDDDLPPLSSFLAHAALEAGEGQAEEWEDCVQLMSLHTAKGLEFPLVFLTGLEEGLFPHQRSLEEGSGRLEEERRLCYVGMTRAMQQLWLTHAESRRLYGSEKYTSPSRFLGEIPDELVLAVRPKPKTNYSAPERKHSAWVDDQSTHESGVTVGMRVGHPKFGEGMVVNLEGHGEYARIQINFAEVGSKWLVLAYANLTQL</sequence>
<evidence type="ECO:0000256" key="9">
    <source>
        <dbReference type="ARBA" id="ARBA00023235"/>
    </source>
</evidence>
<evidence type="ECO:0000259" key="16">
    <source>
        <dbReference type="PROSITE" id="PS51217"/>
    </source>
</evidence>
<keyword evidence="4 14" id="KW-0378">Hydrolase</keyword>
<dbReference type="InterPro" id="IPR014016">
    <property type="entry name" value="UvrD-like_ATP-bd"/>
</dbReference>
<proteinExistence type="inferred from homology"/>
<dbReference type="RefSeq" id="WP_113953160.1">
    <property type="nucleotide sequence ID" value="NZ_QNRT01000001.1"/>
</dbReference>
<dbReference type="FunFam" id="1.10.486.10:FF:000003">
    <property type="entry name" value="ATP-dependent DNA helicase"/>
    <property type="match status" value="1"/>
</dbReference>
<dbReference type="GO" id="GO:0043138">
    <property type="term" value="F:3'-5' DNA helicase activity"/>
    <property type="evidence" value="ECO:0007669"/>
    <property type="project" value="UniProtKB-EC"/>
</dbReference>
<evidence type="ECO:0000256" key="12">
    <source>
        <dbReference type="ARBA" id="ARBA00034923"/>
    </source>
</evidence>
<dbReference type="EC" id="5.6.2.4" evidence="11"/>
<dbReference type="Gene3D" id="3.40.50.300">
    <property type="entry name" value="P-loop containing nucleotide triphosphate hydrolases"/>
    <property type="match status" value="2"/>
</dbReference>
<protein>
    <recommendedName>
        <fullName evidence="11">DNA 3'-5' helicase</fullName>
        <ecNumber evidence="11">5.6.2.4</ecNumber>
    </recommendedName>
    <alternativeName>
        <fullName evidence="12">DNA 3'-5' helicase II</fullName>
    </alternativeName>
</protein>
<feature type="binding site" evidence="14">
    <location>
        <begin position="29"/>
        <end position="36"/>
    </location>
    <ligand>
        <name>ATP</name>
        <dbReference type="ChEBI" id="CHEBI:30616"/>
    </ligand>
</feature>
<dbReference type="GO" id="GO:0016887">
    <property type="term" value="F:ATP hydrolysis activity"/>
    <property type="evidence" value="ECO:0007669"/>
    <property type="project" value="RHEA"/>
</dbReference>
<evidence type="ECO:0000256" key="5">
    <source>
        <dbReference type="ARBA" id="ARBA00022806"/>
    </source>
</evidence>
<dbReference type="CDD" id="cd17932">
    <property type="entry name" value="DEXQc_UvrD"/>
    <property type="match status" value="1"/>
</dbReference>
<keyword evidence="18" id="KW-1185">Reference proteome</keyword>
<keyword evidence="6 14" id="KW-0067">ATP-binding</keyword>
<gene>
    <name evidence="17" type="ORF">DFR28_101994</name>
</gene>
<feature type="domain" description="UvrD-like helicase ATP-binding" evidence="15">
    <location>
        <begin position="8"/>
        <end position="286"/>
    </location>
</feature>
<name>A0A395JQ15_9GAMM</name>
<evidence type="ECO:0000256" key="3">
    <source>
        <dbReference type="ARBA" id="ARBA00022763"/>
    </source>
</evidence>
<evidence type="ECO:0000256" key="11">
    <source>
        <dbReference type="ARBA" id="ARBA00034808"/>
    </source>
</evidence>
<keyword evidence="7" id="KW-0238">DNA-binding</keyword>
<dbReference type="InterPro" id="IPR014017">
    <property type="entry name" value="DNA_helicase_UvrD-like_C"/>
</dbReference>
<evidence type="ECO:0000256" key="13">
    <source>
        <dbReference type="ARBA" id="ARBA00048988"/>
    </source>
</evidence>
<dbReference type="InParanoid" id="A0A395JQ15"/>
<evidence type="ECO:0000313" key="18">
    <source>
        <dbReference type="Proteomes" id="UP000253083"/>
    </source>
</evidence>
<keyword evidence="5 14" id="KW-0347">Helicase</keyword>
<dbReference type="NCBIfam" id="NF008743">
    <property type="entry name" value="PRK11773.1"/>
    <property type="match status" value="1"/>
</dbReference>
<dbReference type="PROSITE" id="PS51198">
    <property type="entry name" value="UVRD_HELICASE_ATP_BIND"/>
    <property type="match status" value="1"/>
</dbReference>
<comment type="catalytic activity">
    <reaction evidence="10">
        <text>Couples ATP hydrolysis with the unwinding of duplex DNA by translocating in the 3'-5' direction.</text>
        <dbReference type="EC" id="5.6.2.4"/>
    </reaction>
</comment>
<dbReference type="InterPro" id="IPR000212">
    <property type="entry name" value="DNA_helicase_UvrD/REP"/>
</dbReference>
<dbReference type="GO" id="GO:0005524">
    <property type="term" value="F:ATP binding"/>
    <property type="evidence" value="ECO:0007669"/>
    <property type="project" value="UniProtKB-UniRule"/>
</dbReference>
<dbReference type="Proteomes" id="UP000253083">
    <property type="component" value="Unassembled WGS sequence"/>
</dbReference>
<evidence type="ECO:0000256" key="7">
    <source>
        <dbReference type="ARBA" id="ARBA00023125"/>
    </source>
</evidence>
<organism evidence="17 18">
    <name type="scientific">Arenicella xantha</name>
    <dbReference type="NCBI Taxonomy" id="644221"/>
    <lineage>
        <taxon>Bacteria</taxon>
        <taxon>Pseudomonadati</taxon>
        <taxon>Pseudomonadota</taxon>
        <taxon>Gammaproteobacteria</taxon>
        <taxon>Arenicellales</taxon>
        <taxon>Arenicellaceae</taxon>
        <taxon>Arenicella</taxon>
    </lineage>
</organism>
<accession>A0A395JQ15</accession>
<keyword evidence="8" id="KW-0234">DNA repair</keyword>
<dbReference type="GO" id="GO:0003677">
    <property type="term" value="F:DNA binding"/>
    <property type="evidence" value="ECO:0007669"/>
    <property type="project" value="UniProtKB-KW"/>
</dbReference>
<dbReference type="PANTHER" id="PTHR11070:SF2">
    <property type="entry name" value="ATP-DEPENDENT DNA HELICASE SRS2"/>
    <property type="match status" value="1"/>
</dbReference>
<dbReference type="CDD" id="cd18807">
    <property type="entry name" value="SF1_C_UvrD"/>
    <property type="match status" value="1"/>
</dbReference>
<dbReference type="GO" id="GO:0005829">
    <property type="term" value="C:cytosol"/>
    <property type="evidence" value="ECO:0007669"/>
    <property type="project" value="TreeGrafter"/>
</dbReference>
<dbReference type="AlphaFoldDB" id="A0A395JQ15"/>
<feature type="domain" description="UvrD-like helicase C-terminal" evidence="16">
    <location>
        <begin position="287"/>
        <end position="564"/>
    </location>
</feature>
<evidence type="ECO:0000259" key="15">
    <source>
        <dbReference type="PROSITE" id="PS51198"/>
    </source>
</evidence>
<keyword evidence="3" id="KW-0227">DNA damage</keyword>
<comment type="catalytic activity">
    <reaction evidence="13">
        <text>ATP + H2O = ADP + phosphate + H(+)</text>
        <dbReference type="Rhea" id="RHEA:13065"/>
        <dbReference type="ChEBI" id="CHEBI:15377"/>
        <dbReference type="ChEBI" id="CHEBI:15378"/>
        <dbReference type="ChEBI" id="CHEBI:30616"/>
        <dbReference type="ChEBI" id="CHEBI:43474"/>
        <dbReference type="ChEBI" id="CHEBI:456216"/>
        <dbReference type="EC" id="5.6.2.4"/>
    </reaction>
</comment>
<dbReference type="PROSITE" id="PS51217">
    <property type="entry name" value="UVRD_HELICASE_CTER"/>
    <property type="match status" value="1"/>
</dbReference>
<dbReference type="Gene3D" id="1.10.10.160">
    <property type="match status" value="1"/>
</dbReference>
<evidence type="ECO:0000256" key="6">
    <source>
        <dbReference type="ARBA" id="ARBA00022840"/>
    </source>
</evidence>
<dbReference type="OrthoDB" id="9806690at2"/>
<dbReference type="EMBL" id="QNRT01000001">
    <property type="protein sequence ID" value="RBP53607.1"/>
    <property type="molecule type" value="Genomic_DNA"/>
</dbReference>
<dbReference type="InterPro" id="IPR013986">
    <property type="entry name" value="DExx_box_DNA_helicase_dom_sf"/>
</dbReference>
<evidence type="ECO:0000256" key="14">
    <source>
        <dbReference type="PROSITE-ProRule" id="PRU00560"/>
    </source>
</evidence>
<dbReference type="FunFam" id="3.40.50.300:FF:001201">
    <property type="entry name" value="ATP-dependent DNA helicase UvrD2"/>
    <property type="match status" value="1"/>
</dbReference>
<keyword evidence="9" id="KW-0413">Isomerase</keyword>
<dbReference type="Pfam" id="PF21196">
    <property type="entry name" value="PcrA_UvrD_tudor"/>
    <property type="match status" value="1"/>
</dbReference>
<evidence type="ECO:0000256" key="8">
    <source>
        <dbReference type="ARBA" id="ARBA00023204"/>
    </source>
</evidence>
<dbReference type="InterPro" id="IPR027417">
    <property type="entry name" value="P-loop_NTPase"/>
</dbReference>
<dbReference type="Pfam" id="PF00580">
    <property type="entry name" value="UvrD-helicase"/>
    <property type="match status" value="1"/>
</dbReference>
<dbReference type="Pfam" id="PF13361">
    <property type="entry name" value="UvrD_C"/>
    <property type="match status" value="1"/>
</dbReference>
<dbReference type="GO" id="GO:0000725">
    <property type="term" value="P:recombinational repair"/>
    <property type="evidence" value="ECO:0007669"/>
    <property type="project" value="TreeGrafter"/>
</dbReference>
<dbReference type="SUPFAM" id="SSF52540">
    <property type="entry name" value="P-loop containing nucleoside triphosphate hydrolases"/>
    <property type="match status" value="1"/>
</dbReference>
<dbReference type="Gene3D" id="1.10.486.10">
    <property type="entry name" value="PCRA, domain 4"/>
    <property type="match status" value="1"/>
</dbReference>
<dbReference type="FunCoup" id="A0A395JQ15">
    <property type="interactions" value="428"/>
</dbReference>
<evidence type="ECO:0000256" key="1">
    <source>
        <dbReference type="ARBA" id="ARBA00009922"/>
    </source>
</evidence>
<evidence type="ECO:0000256" key="10">
    <source>
        <dbReference type="ARBA" id="ARBA00034617"/>
    </source>
</evidence>
<evidence type="ECO:0000313" key="17">
    <source>
        <dbReference type="EMBL" id="RBP53607.1"/>
    </source>
</evidence>
<evidence type="ECO:0000256" key="4">
    <source>
        <dbReference type="ARBA" id="ARBA00022801"/>
    </source>
</evidence>